<sequence>MVVVVADDSQDAIAIVLQDAMAELVAIGASTMDSGTGLLVVDEKHLQTLAMAPAAPALFINRGTLGAHNSTMRGSARGTAISGGARISGATASANGGQRPTRAGPPRPRPRHRRPAPPQPEARIAEGGWWPALPARKGADADEKWRRRRRAWERAAVAAHLQGARAEASLRGNDATRRRHSRKGQAAAALGTGEEPPLSSLDLSIWANHGSCAKPSRCRLFCLPLTCNFTFRLQIMFKLAVLHVYI</sequence>
<organism evidence="2 3">
    <name type="scientific">Panicum virgatum</name>
    <name type="common">Blackwell switchgrass</name>
    <dbReference type="NCBI Taxonomy" id="38727"/>
    <lineage>
        <taxon>Eukaryota</taxon>
        <taxon>Viridiplantae</taxon>
        <taxon>Streptophyta</taxon>
        <taxon>Embryophyta</taxon>
        <taxon>Tracheophyta</taxon>
        <taxon>Spermatophyta</taxon>
        <taxon>Magnoliopsida</taxon>
        <taxon>Liliopsida</taxon>
        <taxon>Poales</taxon>
        <taxon>Poaceae</taxon>
        <taxon>PACMAD clade</taxon>
        <taxon>Panicoideae</taxon>
        <taxon>Panicodae</taxon>
        <taxon>Paniceae</taxon>
        <taxon>Panicinae</taxon>
        <taxon>Panicum</taxon>
        <taxon>Panicum sect. Hiantes</taxon>
    </lineage>
</organism>
<feature type="region of interest" description="Disordered" evidence="1">
    <location>
        <begin position="163"/>
        <end position="196"/>
    </location>
</feature>
<dbReference type="EMBL" id="CM029044">
    <property type="protein sequence ID" value="KAG2606187.1"/>
    <property type="molecule type" value="Genomic_DNA"/>
</dbReference>
<gene>
    <name evidence="2" type="ORF">PVAP13_4NG177600</name>
</gene>
<evidence type="ECO:0000256" key="1">
    <source>
        <dbReference type="SAM" id="MobiDB-lite"/>
    </source>
</evidence>
<dbReference type="Proteomes" id="UP000823388">
    <property type="component" value="Chromosome 4N"/>
</dbReference>
<evidence type="ECO:0000313" key="3">
    <source>
        <dbReference type="Proteomes" id="UP000823388"/>
    </source>
</evidence>
<proteinExistence type="predicted"/>
<name>A0A8T0T7D1_PANVG</name>
<reference evidence="2" key="1">
    <citation type="submission" date="2020-05" db="EMBL/GenBank/DDBJ databases">
        <title>WGS assembly of Panicum virgatum.</title>
        <authorList>
            <person name="Lovell J.T."/>
            <person name="Jenkins J."/>
            <person name="Shu S."/>
            <person name="Juenger T.E."/>
            <person name="Schmutz J."/>
        </authorList>
    </citation>
    <scope>NUCLEOTIDE SEQUENCE</scope>
    <source>
        <strain evidence="2">AP13</strain>
    </source>
</reference>
<comment type="caution">
    <text evidence="2">The sequence shown here is derived from an EMBL/GenBank/DDBJ whole genome shotgun (WGS) entry which is preliminary data.</text>
</comment>
<keyword evidence="3" id="KW-1185">Reference proteome</keyword>
<accession>A0A8T0T7D1</accession>
<protein>
    <submittedName>
        <fullName evidence="2">Uncharacterized protein</fullName>
    </submittedName>
</protein>
<feature type="region of interest" description="Disordered" evidence="1">
    <location>
        <begin position="87"/>
        <end position="143"/>
    </location>
</feature>
<dbReference type="AlphaFoldDB" id="A0A8T0T7D1"/>
<evidence type="ECO:0000313" key="2">
    <source>
        <dbReference type="EMBL" id="KAG2606187.1"/>
    </source>
</evidence>